<keyword evidence="3" id="KW-0677">Repeat</keyword>
<dbReference type="InterPro" id="IPR041102">
    <property type="entry name" value="UvrA_inter"/>
</dbReference>
<dbReference type="PANTHER" id="PTHR43152">
    <property type="entry name" value="UVRABC SYSTEM PROTEIN A"/>
    <property type="match status" value="1"/>
</dbReference>
<sequence length="688" mass="73300">MVDDLLKLPSGTRIQVLAPLPCTDPTEFQQQIETVIRAGFVRIKVDGEVLELADWAGSASPGGADLAGSASLGRADLAGSASLARADLVVDRLAMRDGVAKRLADSIEVALKHGDEVVKIDAHDAPATESRRYTQRSACLECGAPFPQTVPQLFSFNSPHGACPSCNGLGVRPPGRSRGGAAPADASPRPCPKCAGARLRSESLQVRISGMDIGQVSALSLNDFSGFIEDVALGDRETAVAGNILREIRERTDTLLELELGYLSLGRSSDSLSGGECQRIRLAAHIGARLSGVIYVLDEPTDAGNTVLVVEHDRDVIMAADHVIDMGPGAGAAGGEVVLAAGSVDHVRRSPASRTGPYLADAGPPGSRARRTASGTLSLRKVRRHNLKNIDVDFPIGLMTCVTGVSGSGKSSLVGKAGRTERRGLRPVSGLDVFDRVLHVDQGSIGRSGRSTPATYGGLFDPLRNLFARLPEARMRGYGPGRFSYNAAGGRCEACLGAGTVEIEMQFLPDVSVGCDVCGGRRYNRETLEIQYKGASIADVLDLTVTEALDFLGNVPLVRRRLDSMWQVGLGYLRLGQPATTLSGGEAQRVKLARELGKNSAGKVLYLFDEPTTGLHFEEVDRLVEILDRLVESGHTVIAIEHNPDFLRCADYIVDLGPEAARTAGTWWPRAPPKRSWRWPDPPTVSTA</sequence>
<evidence type="ECO:0000256" key="3">
    <source>
        <dbReference type="ARBA" id="ARBA00022737"/>
    </source>
</evidence>
<organism evidence="13 14">
    <name type="scientific">Geodia barretti</name>
    <name type="common">Barrett's horny sponge</name>
    <dbReference type="NCBI Taxonomy" id="519541"/>
    <lineage>
        <taxon>Eukaryota</taxon>
        <taxon>Metazoa</taxon>
        <taxon>Porifera</taxon>
        <taxon>Demospongiae</taxon>
        <taxon>Heteroscleromorpha</taxon>
        <taxon>Tetractinellida</taxon>
        <taxon>Astrophorina</taxon>
        <taxon>Geodiidae</taxon>
        <taxon>Geodia</taxon>
    </lineage>
</organism>
<dbReference type="GO" id="GO:0006281">
    <property type="term" value="P:DNA repair"/>
    <property type="evidence" value="ECO:0007669"/>
    <property type="project" value="UniProtKB-KW"/>
</dbReference>
<reference evidence="13" key="1">
    <citation type="submission" date="2023-03" db="EMBL/GenBank/DDBJ databases">
        <authorList>
            <person name="Steffen K."/>
            <person name="Cardenas P."/>
        </authorList>
    </citation>
    <scope>NUCLEOTIDE SEQUENCE</scope>
</reference>
<evidence type="ECO:0000313" key="13">
    <source>
        <dbReference type="EMBL" id="CAI7988871.1"/>
    </source>
</evidence>
<keyword evidence="7" id="KW-0067">ATP-binding</keyword>
<keyword evidence="10" id="KW-0234">DNA repair</keyword>
<dbReference type="SUPFAM" id="SSF52540">
    <property type="entry name" value="P-loop containing nucleoside triphosphate hydrolases"/>
    <property type="match status" value="2"/>
</dbReference>
<evidence type="ECO:0000256" key="6">
    <source>
        <dbReference type="ARBA" id="ARBA00022769"/>
    </source>
</evidence>
<proteinExistence type="predicted"/>
<protein>
    <submittedName>
        <fullName evidence="13">UvrABC system protein A</fullName>
    </submittedName>
</protein>
<dbReference type="GO" id="GO:0003677">
    <property type="term" value="F:DNA binding"/>
    <property type="evidence" value="ECO:0007669"/>
    <property type="project" value="UniProtKB-KW"/>
</dbReference>
<dbReference type="Pfam" id="PF17760">
    <property type="entry name" value="UvrA_inter"/>
    <property type="match status" value="2"/>
</dbReference>
<dbReference type="Proteomes" id="UP001174909">
    <property type="component" value="Unassembled WGS sequence"/>
</dbReference>
<evidence type="ECO:0000256" key="5">
    <source>
        <dbReference type="ARBA" id="ARBA00022763"/>
    </source>
</evidence>
<dbReference type="PANTHER" id="PTHR43152:SF1">
    <property type="entry name" value="UVRA PROTEIN"/>
    <property type="match status" value="1"/>
</dbReference>
<dbReference type="InterPro" id="IPR017871">
    <property type="entry name" value="ABC_transporter-like_CS"/>
</dbReference>
<dbReference type="EMBL" id="CASHTH010000012">
    <property type="protein sequence ID" value="CAI7988871.1"/>
    <property type="molecule type" value="Genomic_DNA"/>
</dbReference>
<accession>A0AA35QR91</accession>
<dbReference type="Gene3D" id="3.40.50.300">
    <property type="entry name" value="P-loop containing nucleotide triphosphate hydrolases"/>
    <property type="match status" value="2"/>
</dbReference>
<dbReference type="PROSITE" id="PS00211">
    <property type="entry name" value="ABC_TRANSPORTER_1"/>
    <property type="match status" value="1"/>
</dbReference>
<keyword evidence="4" id="KW-0547">Nucleotide-binding</keyword>
<dbReference type="InterPro" id="IPR003439">
    <property type="entry name" value="ABC_transporter-like_ATP-bd"/>
</dbReference>
<evidence type="ECO:0000256" key="1">
    <source>
        <dbReference type="ARBA" id="ARBA00004496"/>
    </source>
</evidence>
<comment type="subcellular location">
    <subcellularLocation>
        <location evidence="1">Cytoplasm</location>
    </subcellularLocation>
</comment>
<keyword evidence="9" id="KW-0238">DNA-binding</keyword>
<evidence type="ECO:0000256" key="7">
    <source>
        <dbReference type="ARBA" id="ARBA00022840"/>
    </source>
</evidence>
<dbReference type="Gene3D" id="1.20.1580.10">
    <property type="entry name" value="ABC transporter ATPase like domain"/>
    <property type="match status" value="2"/>
</dbReference>
<dbReference type="InterPro" id="IPR027417">
    <property type="entry name" value="P-loop_NTPase"/>
</dbReference>
<gene>
    <name evidence="13" type="ORF">GBAR_LOCUS65</name>
</gene>
<keyword evidence="8" id="KW-0267">Excision nuclease</keyword>
<comment type="caution">
    <text evidence="13">The sequence shown here is derived from an EMBL/GenBank/DDBJ whole genome shotgun (WGS) entry which is preliminary data.</text>
</comment>
<evidence type="ECO:0000256" key="8">
    <source>
        <dbReference type="ARBA" id="ARBA00022881"/>
    </source>
</evidence>
<feature type="domain" description="ABC transporter" evidence="12">
    <location>
        <begin position="370"/>
        <end position="683"/>
    </location>
</feature>
<dbReference type="PROSITE" id="PS50893">
    <property type="entry name" value="ABC_TRANSPORTER_2"/>
    <property type="match status" value="1"/>
</dbReference>
<evidence type="ECO:0000313" key="14">
    <source>
        <dbReference type="Proteomes" id="UP001174909"/>
    </source>
</evidence>
<evidence type="ECO:0000256" key="9">
    <source>
        <dbReference type="ARBA" id="ARBA00023125"/>
    </source>
</evidence>
<evidence type="ECO:0000256" key="4">
    <source>
        <dbReference type="ARBA" id="ARBA00022741"/>
    </source>
</evidence>
<name>A0AA35QR91_GEOBA</name>
<evidence type="ECO:0000259" key="12">
    <source>
        <dbReference type="PROSITE" id="PS50893"/>
    </source>
</evidence>
<dbReference type="GO" id="GO:0005737">
    <property type="term" value="C:cytoplasm"/>
    <property type="evidence" value="ECO:0007669"/>
    <property type="project" value="UniProtKB-SubCell"/>
</dbReference>
<dbReference type="Gene3D" id="3.30.190.20">
    <property type="match status" value="1"/>
</dbReference>
<evidence type="ECO:0000256" key="10">
    <source>
        <dbReference type="ARBA" id="ARBA00023204"/>
    </source>
</evidence>
<evidence type="ECO:0000256" key="2">
    <source>
        <dbReference type="ARBA" id="ARBA00022490"/>
    </source>
</evidence>
<dbReference type="GO" id="GO:0005524">
    <property type="term" value="F:ATP binding"/>
    <property type="evidence" value="ECO:0007669"/>
    <property type="project" value="UniProtKB-KW"/>
</dbReference>
<keyword evidence="2" id="KW-0963">Cytoplasm</keyword>
<keyword evidence="5" id="KW-0227">DNA damage</keyword>
<evidence type="ECO:0000256" key="11">
    <source>
        <dbReference type="SAM" id="MobiDB-lite"/>
    </source>
</evidence>
<dbReference type="GO" id="GO:0016887">
    <property type="term" value="F:ATP hydrolysis activity"/>
    <property type="evidence" value="ECO:0007669"/>
    <property type="project" value="InterPro"/>
</dbReference>
<keyword evidence="14" id="KW-1185">Reference proteome</keyword>
<dbReference type="GO" id="GO:0004518">
    <property type="term" value="F:nuclease activity"/>
    <property type="evidence" value="ECO:0007669"/>
    <property type="project" value="UniProtKB-KW"/>
</dbReference>
<dbReference type="AlphaFoldDB" id="A0AA35QR91"/>
<feature type="region of interest" description="Disordered" evidence="11">
    <location>
        <begin position="348"/>
        <end position="373"/>
    </location>
</feature>
<keyword evidence="6" id="KW-0228">DNA excision</keyword>